<dbReference type="GO" id="GO:0020037">
    <property type="term" value="F:heme binding"/>
    <property type="evidence" value="ECO:0007669"/>
    <property type="project" value="InterPro"/>
</dbReference>
<dbReference type="GO" id="GO:0004497">
    <property type="term" value="F:monooxygenase activity"/>
    <property type="evidence" value="ECO:0007669"/>
    <property type="project" value="InterPro"/>
</dbReference>
<feature type="non-terminal residue" evidence="1">
    <location>
        <position position="82"/>
    </location>
</feature>
<gene>
    <name evidence="1" type="ORF">B0H17DRAFT_948895</name>
</gene>
<comment type="caution">
    <text evidence="1">The sequence shown here is derived from an EMBL/GenBank/DDBJ whole genome shotgun (WGS) entry which is preliminary data.</text>
</comment>
<dbReference type="Proteomes" id="UP001221757">
    <property type="component" value="Unassembled WGS sequence"/>
</dbReference>
<dbReference type="EMBL" id="JARKIE010000182">
    <property type="protein sequence ID" value="KAJ7670287.1"/>
    <property type="molecule type" value="Genomic_DNA"/>
</dbReference>
<accession>A0AAD7CZT7</accession>
<reference evidence="1" key="1">
    <citation type="submission" date="2023-03" db="EMBL/GenBank/DDBJ databases">
        <title>Massive genome expansion in bonnet fungi (Mycena s.s.) driven by repeated elements and novel gene families across ecological guilds.</title>
        <authorList>
            <consortium name="Lawrence Berkeley National Laboratory"/>
            <person name="Harder C.B."/>
            <person name="Miyauchi S."/>
            <person name="Viragh M."/>
            <person name="Kuo A."/>
            <person name="Thoen E."/>
            <person name="Andreopoulos B."/>
            <person name="Lu D."/>
            <person name="Skrede I."/>
            <person name="Drula E."/>
            <person name="Henrissat B."/>
            <person name="Morin E."/>
            <person name="Kohler A."/>
            <person name="Barry K."/>
            <person name="LaButti K."/>
            <person name="Morin E."/>
            <person name="Salamov A."/>
            <person name="Lipzen A."/>
            <person name="Mereny Z."/>
            <person name="Hegedus B."/>
            <person name="Baldrian P."/>
            <person name="Stursova M."/>
            <person name="Weitz H."/>
            <person name="Taylor A."/>
            <person name="Grigoriev I.V."/>
            <person name="Nagy L.G."/>
            <person name="Martin F."/>
            <person name="Kauserud H."/>
        </authorList>
    </citation>
    <scope>NUCLEOTIDE SEQUENCE</scope>
    <source>
        <strain evidence="1">CBHHK067</strain>
    </source>
</reference>
<sequence length="82" mass="9256">GNMKQLVLAENYGEHEFQWQKKYGPLYRVKGCFGEDRLVVSDPQALRHILNNPSITRPPSVLKSAHLVFGKHSIFCIEGGFG</sequence>
<proteinExistence type="predicted"/>
<dbReference type="GO" id="GO:0005506">
    <property type="term" value="F:iron ion binding"/>
    <property type="evidence" value="ECO:0007669"/>
    <property type="project" value="InterPro"/>
</dbReference>
<dbReference type="AlphaFoldDB" id="A0AAD7CZT7"/>
<evidence type="ECO:0000313" key="1">
    <source>
        <dbReference type="EMBL" id="KAJ7670287.1"/>
    </source>
</evidence>
<protein>
    <submittedName>
        <fullName evidence="1">Uncharacterized protein</fullName>
    </submittedName>
</protein>
<name>A0AAD7CZT7_MYCRO</name>
<dbReference type="InterPro" id="IPR036396">
    <property type="entry name" value="Cyt_P450_sf"/>
</dbReference>
<organism evidence="1 2">
    <name type="scientific">Mycena rosella</name>
    <name type="common">Pink bonnet</name>
    <name type="synonym">Agaricus rosellus</name>
    <dbReference type="NCBI Taxonomy" id="1033263"/>
    <lineage>
        <taxon>Eukaryota</taxon>
        <taxon>Fungi</taxon>
        <taxon>Dikarya</taxon>
        <taxon>Basidiomycota</taxon>
        <taxon>Agaricomycotina</taxon>
        <taxon>Agaricomycetes</taxon>
        <taxon>Agaricomycetidae</taxon>
        <taxon>Agaricales</taxon>
        <taxon>Marasmiineae</taxon>
        <taxon>Mycenaceae</taxon>
        <taxon>Mycena</taxon>
    </lineage>
</organism>
<keyword evidence="2" id="KW-1185">Reference proteome</keyword>
<dbReference type="GO" id="GO:0016705">
    <property type="term" value="F:oxidoreductase activity, acting on paired donors, with incorporation or reduction of molecular oxygen"/>
    <property type="evidence" value="ECO:0007669"/>
    <property type="project" value="InterPro"/>
</dbReference>
<dbReference type="SUPFAM" id="SSF48264">
    <property type="entry name" value="Cytochrome P450"/>
    <property type="match status" value="1"/>
</dbReference>
<dbReference type="Gene3D" id="1.10.630.10">
    <property type="entry name" value="Cytochrome P450"/>
    <property type="match status" value="1"/>
</dbReference>
<evidence type="ECO:0000313" key="2">
    <source>
        <dbReference type="Proteomes" id="UP001221757"/>
    </source>
</evidence>